<proteinExistence type="predicted"/>
<dbReference type="Pfam" id="PF13273">
    <property type="entry name" value="DUF4064"/>
    <property type="match status" value="1"/>
</dbReference>
<feature type="transmembrane region" description="Helical" evidence="1">
    <location>
        <begin position="7"/>
        <end position="32"/>
    </location>
</feature>
<evidence type="ECO:0000313" key="3">
    <source>
        <dbReference type="EMBL" id="AEO05416.1"/>
    </source>
</evidence>
<evidence type="ECO:0000259" key="2">
    <source>
        <dbReference type="Pfam" id="PF13273"/>
    </source>
</evidence>
<dbReference type="Proteomes" id="UP000001288">
    <property type="component" value="Chromosome"/>
</dbReference>
<protein>
    <recommendedName>
        <fullName evidence="2">DUF4064 domain-containing protein</fullName>
    </recommendedName>
</protein>
<name>A0A0H3G987_LISM4</name>
<dbReference type="InterPro" id="IPR025273">
    <property type="entry name" value="DUF4064"/>
</dbReference>
<dbReference type="RefSeq" id="WP_003723116.1">
    <property type="nucleotide sequence ID" value="NC_017544.1"/>
</dbReference>
<dbReference type="EMBL" id="CP002002">
    <property type="protein sequence ID" value="AEO05416.1"/>
    <property type="molecule type" value="Genomic_DNA"/>
</dbReference>
<feature type="transmembrane region" description="Helical" evidence="1">
    <location>
        <begin position="92"/>
        <end position="120"/>
    </location>
</feature>
<dbReference type="KEGG" id="lmt:LMRG_00096"/>
<sequence length="138" mass="15000">MNRQTEFTLLIVGASLSILTFLGAMLYTIIFGLNTLMVADTFGYYSSSEETILLGIITFFSVVAAFFALGSAVFGFIGAFKVKSDGPKVKTLGVCFIVLGGLQVFTIHGILFLIAGILTITKKEYKTNSKEDEGTKWE</sequence>
<organism evidence="3 4">
    <name type="scientific">Listeria monocytogenes serotype 1/2a (strain 10403S)</name>
    <dbReference type="NCBI Taxonomy" id="393133"/>
    <lineage>
        <taxon>Bacteria</taxon>
        <taxon>Bacillati</taxon>
        <taxon>Bacillota</taxon>
        <taxon>Bacilli</taxon>
        <taxon>Bacillales</taxon>
        <taxon>Listeriaceae</taxon>
        <taxon>Listeria</taxon>
    </lineage>
</organism>
<reference evidence="4" key="1">
    <citation type="submission" date="2010-04" db="EMBL/GenBank/DDBJ databases">
        <title>The genome sequence of Listeria monocytogenes strain 10403S.</title>
        <authorList>
            <consortium name="The Broad Institute Genome Sequencing Platform"/>
            <consortium name="The Broad Institute Genome Sequencing Center for Infectious Disease."/>
            <person name="Borowsky M."/>
            <person name="Borodovsky M."/>
            <person name="Young S.K."/>
            <person name="Zeng Q."/>
            <person name="Koehrsen M."/>
            <person name="Fitzgerald M."/>
            <person name="Wiedmann M."/>
            <person name="Swaminathan B."/>
            <person name="Lauer P."/>
            <person name="Portnoy D."/>
            <person name="Cossart P."/>
            <person name="Buchrieser C."/>
            <person name="Higgins D."/>
            <person name="Abouelleil A."/>
            <person name="Alvarado L."/>
            <person name="Arachchi H.M."/>
            <person name="Berlin A."/>
            <person name="Borenstein D."/>
            <person name="Brown A."/>
            <person name="Chapman S.B."/>
            <person name="Chen Z."/>
            <person name="Dunbar C.D."/>
            <person name="Engels R."/>
            <person name="Freedman E."/>
            <person name="Gearin G."/>
            <person name="Gellesch M."/>
            <person name="Goldberg J."/>
            <person name="Griggs A."/>
            <person name="Gujja S."/>
            <person name="Heilman E."/>
            <person name="Heiman D."/>
            <person name="Howarth C."/>
            <person name="Jen D."/>
            <person name="Larson L."/>
            <person name="Lui A."/>
            <person name="MacDonald J."/>
            <person name="Mehta T."/>
            <person name="Montmayeur A."/>
            <person name="Neiman D."/>
            <person name="Park D."/>
            <person name="Pearson M."/>
            <person name="Priest M."/>
            <person name="Richards J."/>
            <person name="Roberts A."/>
            <person name="Saif S."/>
            <person name="Shea T."/>
            <person name="Shenoy N."/>
            <person name="Sisk P."/>
            <person name="Stolte C."/>
            <person name="Sykes S."/>
            <person name="Walk T."/>
            <person name="White J."/>
            <person name="Yandava C."/>
            <person name="Haas B."/>
            <person name="Nusbaum C."/>
            <person name="Birren B."/>
        </authorList>
    </citation>
    <scope>NUCLEOTIDE SEQUENCE [LARGE SCALE GENOMIC DNA]</scope>
    <source>
        <strain evidence="4">10403S</strain>
    </source>
</reference>
<accession>A0A0H3G987</accession>
<dbReference type="AlphaFoldDB" id="A0A0H3G987"/>
<evidence type="ECO:0000313" key="4">
    <source>
        <dbReference type="Proteomes" id="UP000001288"/>
    </source>
</evidence>
<feature type="transmembrane region" description="Helical" evidence="1">
    <location>
        <begin position="52"/>
        <end position="80"/>
    </location>
</feature>
<gene>
    <name evidence="3" type="ordered locus">LMRG_00096</name>
</gene>
<dbReference type="HOGENOM" id="CLU_153822_0_0_9"/>
<feature type="domain" description="DUF4064" evidence="2">
    <location>
        <begin position="2"/>
        <end position="106"/>
    </location>
</feature>
<keyword evidence="1" id="KW-0812">Transmembrane</keyword>
<keyword evidence="1" id="KW-0472">Membrane</keyword>
<keyword evidence="1" id="KW-1133">Transmembrane helix</keyword>
<evidence type="ECO:0000256" key="1">
    <source>
        <dbReference type="SAM" id="Phobius"/>
    </source>
</evidence>